<evidence type="ECO:0000259" key="3">
    <source>
        <dbReference type="Pfam" id="PF00729"/>
    </source>
</evidence>
<dbReference type="InterPro" id="IPR000937">
    <property type="entry name" value="Capsid_prot_S-dom_vir"/>
</dbReference>
<dbReference type="EMBL" id="KY487967">
    <property type="protein sequence ID" value="AUM62001.1"/>
    <property type="molecule type" value="Genomic_DNA"/>
</dbReference>
<dbReference type="InterPro" id="IPR029053">
    <property type="entry name" value="Viral_coat"/>
</dbReference>
<dbReference type="GO" id="GO:0005198">
    <property type="term" value="F:structural molecule activity"/>
    <property type="evidence" value="ECO:0007669"/>
    <property type="project" value="InterPro"/>
</dbReference>
<dbReference type="Pfam" id="PF00729">
    <property type="entry name" value="Viral_coat"/>
    <property type="match status" value="1"/>
</dbReference>
<dbReference type="GO" id="GO:0019028">
    <property type="term" value="C:viral capsid"/>
    <property type="evidence" value="ECO:0007669"/>
    <property type="project" value="UniProtKB-KW"/>
</dbReference>
<proteinExistence type="inferred from homology"/>
<organism evidence="4">
    <name type="scientific">uncultured virus</name>
    <dbReference type="NCBI Taxonomy" id="340016"/>
    <lineage>
        <taxon>Viruses</taxon>
        <taxon>environmental samples</taxon>
    </lineage>
</organism>
<dbReference type="SUPFAM" id="SSF88633">
    <property type="entry name" value="Positive stranded ssRNA viruses"/>
    <property type="match status" value="1"/>
</dbReference>
<comment type="similarity">
    <text evidence="1">Belongs to the icosahedral plant coat protein family.</text>
</comment>
<name>A0A2K9LTK6_9VIRU</name>
<dbReference type="Gene3D" id="2.60.120.20">
    <property type="match status" value="1"/>
</dbReference>
<gene>
    <name evidence="4" type="primary">Cap</name>
</gene>
<reference evidence="4" key="1">
    <citation type="submission" date="2017-01" db="EMBL/GenBank/DDBJ databases">
        <title>High-throughput sequencing uncovers low homogeneity in the biogeography of single-stranded DNA viruses.</title>
        <authorList>
            <person name="Pearson V.M."/>
            <person name="Rokyta D.R."/>
        </authorList>
    </citation>
    <scope>NUCLEOTIDE SEQUENCE</scope>
</reference>
<evidence type="ECO:0000313" key="4">
    <source>
        <dbReference type="EMBL" id="AUM62001.1"/>
    </source>
</evidence>
<sequence length="462" mass="49570">MSTIARKQAPSSAKRAKKPYTARRLYKSTKRTQRSAGMKYPGVGSKIGSAVGSAFGPAGSLLGGALGGLAQTLIHKVTGFGDYTLPGYGVTANKLLETNDPPIVMNDGKEFVIRHREYITDIYSGVAGSPGAPAPSPFKIQSFSLNPGMIETYPWLANVAGRFEEYNIEGMLFEYKSMYSDAAVQTGGSLGSVIMATSYNAAKPLFSSKIEMENYEFAMSAKPSVSMCHPIECARGQTPLNELYVRTQSQLIADQDIKTYDLGRFQIASQGIPCSGSALSLGELWVTYQIRFLKPRISDYLDSGYTRLSHDPAVQPAGSNPFDPNPLTAWVKRSDNIGVTIVDADTFRIPLRSNERTYMCTFTVFDPENDNSQASAVGYFTANPPLFTNASLVQGLAAFNSISSTTVVGGVNTSGSSYIFYFKTDALAPGKVNADVNLPIAGMGAGLTTMKNLIINAVPAAP</sequence>
<feature type="domain" description="Icosahedral viral capsid protein S" evidence="3">
    <location>
        <begin position="98"/>
        <end position="296"/>
    </location>
</feature>
<evidence type="ECO:0000256" key="2">
    <source>
        <dbReference type="ARBA" id="ARBA00022561"/>
    </source>
</evidence>
<accession>A0A2K9LTK6</accession>
<evidence type="ECO:0000256" key="1">
    <source>
        <dbReference type="ARBA" id="ARBA00007446"/>
    </source>
</evidence>
<keyword evidence="2" id="KW-0167">Capsid protein</keyword>
<keyword evidence="2" id="KW-0946">Virion</keyword>
<protein>
    <submittedName>
        <fullName evidence="4">Capsid</fullName>
    </submittedName>
</protein>